<reference evidence="1" key="2">
    <citation type="submission" date="2020-07" db="EMBL/GenBank/DDBJ databases">
        <authorList>
            <person name="Lood C."/>
            <person name="Girard L."/>
        </authorList>
    </citation>
    <scope>NUCLEOTIDE SEQUENCE</scope>
    <source>
        <strain evidence="1">BW13M1</strain>
    </source>
</reference>
<gene>
    <name evidence="1" type="ORF">HU751_19305</name>
</gene>
<dbReference type="EMBL" id="JABWRJ010000029">
    <property type="protein sequence ID" value="MBC3447929.1"/>
    <property type="molecule type" value="Genomic_DNA"/>
</dbReference>
<dbReference type="AlphaFoldDB" id="A0A923GBS1"/>
<organism evidence="1">
    <name type="scientific">Pseudomonas peradeniyensis</name>
    <dbReference type="NCBI Taxonomy" id="2745488"/>
    <lineage>
        <taxon>Bacteria</taxon>
        <taxon>Pseudomonadati</taxon>
        <taxon>Pseudomonadota</taxon>
        <taxon>Gammaproteobacteria</taxon>
        <taxon>Pseudomonadales</taxon>
        <taxon>Pseudomonadaceae</taxon>
        <taxon>Pseudomonas</taxon>
    </lineage>
</organism>
<comment type="caution">
    <text evidence="1">The sequence shown here is derived from an EMBL/GenBank/DDBJ whole genome shotgun (WGS) entry which is preliminary data.</text>
</comment>
<sequence length="248" mass="27812">MKSYIQVAIRTKTETTGWGVGEKLIDSLSLNGGLLLPEQVSDNPDKFTESFLEKALCERIWAAKGSSRANGVLSGFYQGFAWRRKKSIKSLGSVVHAFRNARGQRVPGEIAFKAAYSDKVDWYSLFKVWCEIFPPQLAMLHPFTDPELNPAERTGSFQIGSFNAALKPDIPNVGWGMFYGDEFSQEVNADLIAASGFPVERIGNGYLVRVTNNIQDVVDDFSLFSKRRAELKRLFREGLFLIKEEPSI</sequence>
<name>A0A923GBS1_9PSED</name>
<dbReference type="RefSeq" id="WP_186734363.1">
    <property type="nucleotide sequence ID" value="NZ_JABWRJ020000001.1"/>
</dbReference>
<accession>A0A923GBS1</accession>
<protein>
    <submittedName>
        <fullName evidence="1">Uncharacterized protein</fullName>
    </submittedName>
</protein>
<proteinExistence type="predicted"/>
<evidence type="ECO:0000313" key="1">
    <source>
        <dbReference type="EMBL" id="MBC3447929.1"/>
    </source>
</evidence>
<reference evidence="1" key="1">
    <citation type="journal article" date="2020" name="Microorganisms">
        <title>Reliable Identification of Environmental Pseudomonas Isolates Using the rpoD Gene.</title>
        <authorList>
            <consortium name="The Broad Institute Genome Sequencing Platform"/>
            <person name="Girard L."/>
            <person name="Lood C."/>
            <person name="Rokni-Zadeh H."/>
            <person name="van Noort V."/>
            <person name="Lavigne R."/>
            <person name="De Mot R."/>
        </authorList>
    </citation>
    <scope>NUCLEOTIDE SEQUENCE</scope>
    <source>
        <strain evidence="1">BW13M1</strain>
    </source>
</reference>